<dbReference type="HOGENOM" id="CLU_1514687_0_0_2"/>
<keyword evidence="1" id="KW-0472">Membrane</keyword>
<dbReference type="RefSeq" id="WP_050002196.1">
    <property type="nucleotide sequence ID" value="NZ_CP008887.1"/>
</dbReference>
<dbReference type="GeneID" id="25152213"/>
<dbReference type="OrthoDB" id="350145at2157"/>
<dbReference type="EMBL" id="CP008887">
    <property type="protein sequence ID" value="AIU69217.1"/>
    <property type="molecule type" value="Genomic_DNA"/>
</dbReference>
<evidence type="ECO:0000313" key="3">
    <source>
        <dbReference type="Proteomes" id="UP000029980"/>
    </source>
</evidence>
<keyword evidence="1" id="KW-0812">Transmembrane</keyword>
<keyword evidence="3" id="KW-1185">Reference proteome</keyword>
<evidence type="ECO:0000313" key="2">
    <source>
        <dbReference type="EMBL" id="AIU69217.1"/>
    </source>
</evidence>
<dbReference type="STRING" id="1505907.TEU_02045"/>
<protein>
    <submittedName>
        <fullName evidence="2">Hydrolase</fullName>
    </submittedName>
</protein>
<name>A0A097QRW2_9EURY</name>
<evidence type="ECO:0000256" key="1">
    <source>
        <dbReference type="SAM" id="Phobius"/>
    </source>
</evidence>
<dbReference type="Pfam" id="PF04307">
    <property type="entry name" value="YdjM"/>
    <property type="match status" value="1"/>
</dbReference>
<feature type="transmembrane region" description="Helical" evidence="1">
    <location>
        <begin position="152"/>
        <end position="170"/>
    </location>
</feature>
<dbReference type="KEGG" id="teu:TEU_02045"/>
<dbReference type="Proteomes" id="UP000029980">
    <property type="component" value="Chromosome"/>
</dbReference>
<reference evidence="2 3" key="1">
    <citation type="journal article" date="2015" name="Int. J. Syst. Evol. Microbiol.">
        <title>Thermococcus eurythermalis sp. nov., a conditional piezophilic hyperthermophilic archaeon with a wide temperature range isolated from an oil-immersed chimney in the Guaymas Basin.</title>
        <authorList>
            <person name="Zhao W."/>
            <person name="Zeng X."/>
            <person name="Xiao X."/>
        </authorList>
    </citation>
    <scope>NUCLEOTIDE SEQUENCE [LARGE SCALE GENOMIC DNA]</scope>
    <source>
        <strain evidence="2 3">A501</strain>
    </source>
</reference>
<feature type="transmembrane region" description="Helical" evidence="1">
    <location>
        <begin position="126"/>
        <end position="146"/>
    </location>
</feature>
<keyword evidence="2" id="KW-0378">Hydrolase</keyword>
<dbReference type="AlphaFoldDB" id="A0A097QRW2"/>
<organism evidence="2 3">
    <name type="scientific">Thermococcus eurythermalis</name>
    <dbReference type="NCBI Taxonomy" id="1505907"/>
    <lineage>
        <taxon>Archaea</taxon>
        <taxon>Methanobacteriati</taxon>
        <taxon>Methanobacteriota</taxon>
        <taxon>Thermococci</taxon>
        <taxon>Thermococcales</taxon>
        <taxon>Thermococcaceae</taxon>
        <taxon>Thermococcus</taxon>
    </lineage>
</organism>
<feature type="transmembrane region" description="Helical" evidence="1">
    <location>
        <begin position="70"/>
        <end position="87"/>
    </location>
</feature>
<accession>A0A097QRW2</accession>
<sequence>MPNYDTHVLSGIVTYPAVVLMGELLKVYLHLPIELTTTALVLGYAFYVLGSDLPDIDHPDALIHRGSKPIVSVAVGSAVFLWAKDFVNLNPPWLNHVVSWLTGAFGGLAAWYLFTAIMPKHRGIVHSLLFAAIYGMLAFLLVNYGLGMSEGAGLYTGLSAFLGYTLHLLLDRSVKLV</sequence>
<gene>
    <name evidence="2" type="ORF">TEU_02045</name>
</gene>
<keyword evidence="1" id="KW-1133">Transmembrane helix</keyword>
<feature type="transmembrane region" description="Helical" evidence="1">
    <location>
        <begin position="93"/>
        <end position="114"/>
    </location>
</feature>
<proteinExistence type="predicted"/>
<feature type="transmembrane region" description="Helical" evidence="1">
    <location>
        <begin position="27"/>
        <end position="49"/>
    </location>
</feature>
<dbReference type="GO" id="GO:0016787">
    <property type="term" value="F:hydrolase activity"/>
    <property type="evidence" value="ECO:0007669"/>
    <property type="project" value="UniProtKB-KW"/>
</dbReference>
<dbReference type="InterPro" id="IPR007404">
    <property type="entry name" value="YdjM-like"/>
</dbReference>